<keyword evidence="2" id="KW-1133">Transmembrane helix</keyword>
<feature type="region of interest" description="Disordered" evidence="1">
    <location>
        <begin position="292"/>
        <end position="361"/>
    </location>
</feature>
<evidence type="ECO:0000256" key="2">
    <source>
        <dbReference type="SAM" id="Phobius"/>
    </source>
</evidence>
<evidence type="ECO:0000313" key="3">
    <source>
        <dbReference type="EMBL" id="MFC5061565.1"/>
    </source>
</evidence>
<gene>
    <name evidence="3" type="ORF">ACFPBZ_05060</name>
</gene>
<feature type="compositionally biased region" description="Gly residues" evidence="1">
    <location>
        <begin position="335"/>
        <end position="354"/>
    </location>
</feature>
<comment type="caution">
    <text evidence="3">The sequence shown here is derived from an EMBL/GenBank/DDBJ whole genome shotgun (WGS) entry which is preliminary data.</text>
</comment>
<accession>A0ABV9YFJ8</accession>
<keyword evidence="2" id="KW-0472">Membrane</keyword>
<keyword evidence="2" id="KW-0812">Transmembrane</keyword>
<dbReference type="Proteomes" id="UP001595947">
    <property type="component" value="Unassembled WGS sequence"/>
</dbReference>
<feature type="transmembrane region" description="Helical" evidence="2">
    <location>
        <begin position="110"/>
        <end position="133"/>
    </location>
</feature>
<dbReference type="EMBL" id="JBHSIV010000004">
    <property type="protein sequence ID" value="MFC5061565.1"/>
    <property type="molecule type" value="Genomic_DNA"/>
</dbReference>
<feature type="compositionally biased region" description="Pro residues" evidence="1">
    <location>
        <begin position="35"/>
        <end position="55"/>
    </location>
</feature>
<reference evidence="4" key="1">
    <citation type="journal article" date="2019" name="Int. J. Syst. Evol. Microbiol.">
        <title>The Global Catalogue of Microorganisms (GCM) 10K type strain sequencing project: providing services to taxonomists for standard genome sequencing and annotation.</title>
        <authorList>
            <consortium name="The Broad Institute Genomics Platform"/>
            <consortium name="The Broad Institute Genome Sequencing Center for Infectious Disease"/>
            <person name="Wu L."/>
            <person name="Ma J."/>
        </authorList>
    </citation>
    <scope>NUCLEOTIDE SEQUENCE [LARGE SCALE GENOMIC DNA]</scope>
    <source>
        <strain evidence="4">CGMCC 4.7093</strain>
    </source>
</reference>
<evidence type="ECO:0000256" key="1">
    <source>
        <dbReference type="SAM" id="MobiDB-lite"/>
    </source>
</evidence>
<proteinExistence type="predicted"/>
<protein>
    <submittedName>
        <fullName evidence="3">Uncharacterized protein</fullName>
    </submittedName>
</protein>
<dbReference type="RefSeq" id="WP_378034919.1">
    <property type="nucleotide sequence ID" value="NZ_JBHSIV010000004.1"/>
</dbReference>
<feature type="region of interest" description="Disordered" evidence="1">
    <location>
        <begin position="241"/>
        <end position="274"/>
    </location>
</feature>
<feature type="compositionally biased region" description="Low complexity" evidence="1">
    <location>
        <begin position="292"/>
        <end position="317"/>
    </location>
</feature>
<organism evidence="3 4">
    <name type="scientific">Actinomycetospora atypica</name>
    <dbReference type="NCBI Taxonomy" id="1290095"/>
    <lineage>
        <taxon>Bacteria</taxon>
        <taxon>Bacillati</taxon>
        <taxon>Actinomycetota</taxon>
        <taxon>Actinomycetes</taxon>
        <taxon>Pseudonocardiales</taxon>
        <taxon>Pseudonocardiaceae</taxon>
        <taxon>Actinomycetospora</taxon>
    </lineage>
</organism>
<evidence type="ECO:0000313" key="4">
    <source>
        <dbReference type="Proteomes" id="UP001595947"/>
    </source>
</evidence>
<sequence length="361" mass="35642">MSDGAPDPVTDVVRAADLRARAPQSAIPTQGGSPLLPPPRSGPPPMGPMIGPPSGPARRSPLVTPQGRPTPQHPSGEQPPVDEVSVPLKVRLSAQWRHAREVAKTPPGRWTLIGLAAVLQVFLLFSTVMWWAAGPGSITASSAAPMTWTGIVYDVGAAGVNLRSATVIDPANAADTAARGSRLAVQCGQTGDVVQKGNVNTATWLKTTDGLFVSMLYVRVPDRQSIPSCTDSTVDAPLLALADPANPDLPPPPNGLEDASGSSGSGTIGGATRSRVAAAAGQGAVAARVPASAAPVGPGAPAMPPARASAPTTAQPPIGSGSGAATPTSAPSDSGGDGGGGGGGGDGGYGGGPFGDFFPAG</sequence>
<feature type="region of interest" description="Disordered" evidence="1">
    <location>
        <begin position="1"/>
        <end position="84"/>
    </location>
</feature>
<keyword evidence="4" id="KW-1185">Reference proteome</keyword>
<name>A0ABV9YFJ8_9PSEU</name>